<dbReference type="PANTHER" id="PTHR48081:SF8">
    <property type="entry name" value="ALPHA_BETA HYDROLASE FOLD-3 DOMAIN-CONTAINING PROTEIN-RELATED"/>
    <property type="match status" value="1"/>
</dbReference>
<dbReference type="PROSITE" id="PS01173">
    <property type="entry name" value="LIPASE_GDXG_HIS"/>
    <property type="match status" value="1"/>
</dbReference>
<keyword evidence="5" id="KW-1185">Reference proteome</keyword>
<evidence type="ECO:0000313" key="4">
    <source>
        <dbReference type="EMBL" id="KAF0396649.1"/>
    </source>
</evidence>
<accession>A0A8H3X1L6</accession>
<protein>
    <submittedName>
        <fullName evidence="4">Alpha/beta-hydrolase</fullName>
    </submittedName>
</protein>
<organism evidence="4 5">
    <name type="scientific">Gigaspora margarita</name>
    <dbReference type="NCBI Taxonomy" id="4874"/>
    <lineage>
        <taxon>Eukaryota</taxon>
        <taxon>Fungi</taxon>
        <taxon>Fungi incertae sedis</taxon>
        <taxon>Mucoromycota</taxon>
        <taxon>Glomeromycotina</taxon>
        <taxon>Glomeromycetes</taxon>
        <taxon>Diversisporales</taxon>
        <taxon>Gigasporaceae</taxon>
        <taxon>Gigaspora</taxon>
    </lineage>
</organism>
<dbReference type="EMBL" id="WTPW01002112">
    <property type="protein sequence ID" value="KAF0396649.1"/>
    <property type="molecule type" value="Genomic_DNA"/>
</dbReference>
<comment type="caution">
    <text evidence="4">The sequence shown here is derived from an EMBL/GenBank/DDBJ whole genome shotgun (WGS) entry which is preliminary data.</text>
</comment>
<dbReference type="InterPro" id="IPR050300">
    <property type="entry name" value="GDXG_lipolytic_enzyme"/>
</dbReference>
<dbReference type="Gene3D" id="3.40.50.1820">
    <property type="entry name" value="alpha/beta hydrolase"/>
    <property type="match status" value="1"/>
</dbReference>
<name>A0A8H3X1L6_GIGMA</name>
<evidence type="ECO:0000256" key="1">
    <source>
        <dbReference type="ARBA" id="ARBA00010515"/>
    </source>
</evidence>
<feature type="domain" description="Alpha/beta hydrolase fold-3" evidence="3">
    <location>
        <begin position="113"/>
        <end position="246"/>
    </location>
</feature>
<dbReference type="InterPro" id="IPR013094">
    <property type="entry name" value="AB_hydrolase_3"/>
</dbReference>
<dbReference type="PANTHER" id="PTHR48081">
    <property type="entry name" value="AB HYDROLASE SUPERFAMILY PROTEIN C4A8.06C"/>
    <property type="match status" value="1"/>
</dbReference>
<dbReference type="GO" id="GO:0016787">
    <property type="term" value="F:hydrolase activity"/>
    <property type="evidence" value="ECO:0007669"/>
    <property type="project" value="UniProtKB-KW"/>
</dbReference>
<dbReference type="InterPro" id="IPR029058">
    <property type="entry name" value="AB_hydrolase_fold"/>
</dbReference>
<dbReference type="Pfam" id="PF07859">
    <property type="entry name" value="Abhydrolase_3"/>
    <property type="match status" value="1"/>
</dbReference>
<evidence type="ECO:0000313" key="5">
    <source>
        <dbReference type="Proteomes" id="UP000439903"/>
    </source>
</evidence>
<evidence type="ECO:0000256" key="2">
    <source>
        <dbReference type="ARBA" id="ARBA00022801"/>
    </source>
</evidence>
<dbReference type="SUPFAM" id="SSF53474">
    <property type="entry name" value="alpha/beta-Hydrolases"/>
    <property type="match status" value="1"/>
</dbReference>
<gene>
    <name evidence="4" type="ORF">F8M41_010051</name>
</gene>
<evidence type="ECO:0000259" key="3">
    <source>
        <dbReference type="Pfam" id="PF07859"/>
    </source>
</evidence>
<comment type="similarity">
    <text evidence="1">Belongs to the 'GDXG' lipolytic enzyme family.</text>
</comment>
<dbReference type="Proteomes" id="UP000439903">
    <property type="component" value="Unassembled WGS sequence"/>
</dbReference>
<dbReference type="InterPro" id="IPR002168">
    <property type="entry name" value="Lipase_GDXG_HIS_AS"/>
</dbReference>
<sequence>MSLSEDPPVKSWDLDFHLAVAAVKANNNNSSELPIEQVQKQFNERYKIEAPSNIVIEQAILDERYRQESRKHLEKVLKQYEDVLDEKWKEPNDRLHGEWVYTKEEDNEMDKVILHIHGGGYFMGSPESFRGLTFKYTEYAKARVFSIDYRLAPQNQFPASLCDSVAAYIYLLNPGLEAGFKPINPKKIVFMGESAGGGLALATLLFLRDAELPLPGGAVVLSPWVDLTQSMPSYLDAEIDKADFIDKKLGIRGIGSSSSLEDEFNANVKALSDKIAQKKPTIVGHPSFTEVPRFNLYCANEAIAIPYISPMLAESLGDLPPILCQVGGLERFRDEGILFSYKAAYPHEYQLPSYATKNFENSPFKSPTKVILEVYDDMPHAWQIFTFSKPSQIALERCGDFIKRVTSIRDNNTSIINLIKEDAVSPNISISPSFIGMRVSINGEIRELNKTDQDCLKWNKIGIVPKL</sequence>
<reference evidence="4 5" key="1">
    <citation type="journal article" date="2019" name="Environ. Microbiol.">
        <title>At the nexus of three kingdoms: the genome of the mycorrhizal fungus Gigaspora margarita provides insights into plant, endobacterial and fungal interactions.</title>
        <authorList>
            <person name="Venice F."/>
            <person name="Ghignone S."/>
            <person name="Salvioli di Fossalunga A."/>
            <person name="Amselem J."/>
            <person name="Novero M."/>
            <person name="Xianan X."/>
            <person name="Sedzielewska Toro K."/>
            <person name="Morin E."/>
            <person name="Lipzen A."/>
            <person name="Grigoriev I.V."/>
            <person name="Henrissat B."/>
            <person name="Martin F.M."/>
            <person name="Bonfante P."/>
        </authorList>
    </citation>
    <scope>NUCLEOTIDE SEQUENCE [LARGE SCALE GENOMIC DNA]</scope>
    <source>
        <strain evidence="4 5">BEG34</strain>
    </source>
</reference>
<dbReference type="AlphaFoldDB" id="A0A8H3X1L6"/>
<proteinExistence type="inferred from homology"/>
<dbReference type="OrthoDB" id="408631at2759"/>
<keyword evidence="2 4" id="KW-0378">Hydrolase</keyword>